<dbReference type="Gene3D" id="3.40.50.2300">
    <property type="match status" value="1"/>
</dbReference>
<dbReference type="SUPFAM" id="SSF55073">
    <property type="entry name" value="Nucleotide cyclase"/>
    <property type="match status" value="1"/>
</dbReference>
<comment type="caution">
    <text evidence="7">The sequence shown here is derived from an EMBL/GenBank/DDBJ whole genome shotgun (WGS) entry which is preliminary data.</text>
</comment>
<accession>A0A7X4GX90</accession>
<dbReference type="InterPro" id="IPR052155">
    <property type="entry name" value="Biofilm_reg_signaling"/>
</dbReference>
<dbReference type="AlphaFoldDB" id="A0A7X4GX90"/>
<dbReference type="InterPro" id="IPR029787">
    <property type="entry name" value="Nucleotide_cyclase"/>
</dbReference>
<reference evidence="7 8" key="1">
    <citation type="submission" date="2019-12" db="EMBL/GenBank/DDBJ databases">
        <title>Novel species isolated from a subtropical stream in China.</title>
        <authorList>
            <person name="Lu H."/>
        </authorList>
    </citation>
    <scope>NUCLEOTIDE SEQUENCE [LARGE SCALE GENOMIC DNA]</scope>
    <source>
        <strain evidence="7 8">FT134W</strain>
    </source>
</reference>
<dbReference type="InterPro" id="IPR013767">
    <property type="entry name" value="PAS_fold"/>
</dbReference>
<dbReference type="Proteomes" id="UP000469734">
    <property type="component" value="Unassembled WGS sequence"/>
</dbReference>
<dbReference type="InterPro" id="IPR035965">
    <property type="entry name" value="PAS-like_dom_sf"/>
</dbReference>
<evidence type="ECO:0000259" key="5">
    <source>
        <dbReference type="PROSITE" id="PS50883"/>
    </source>
</evidence>
<dbReference type="NCBIfam" id="TIGR00229">
    <property type="entry name" value="sensory_box"/>
    <property type="match status" value="1"/>
</dbReference>
<dbReference type="GO" id="GO:0006355">
    <property type="term" value="P:regulation of DNA-templated transcription"/>
    <property type="evidence" value="ECO:0007669"/>
    <property type="project" value="InterPro"/>
</dbReference>
<dbReference type="Gene3D" id="3.30.70.270">
    <property type="match status" value="1"/>
</dbReference>
<evidence type="ECO:0000259" key="2">
    <source>
        <dbReference type="PROSITE" id="PS50110"/>
    </source>
</evidence>
<dbReference type="PANTHER" id="PTHR44757">
    <property type="entry name" value="DIGUANYLATE CYCLASE DGCP"/>
    <property type="match status" value="1"/>
</dbReference>
<dbReference type="FunFam" id="3.30.70.270:FF:000001">
    <property type="entry name" value="Diguanylate cyclase domain protein"/>
    <property type="match status" value="1"/>
</dbReference>
<dbReference type="SUPFAM" id="SSF52172">
    <property type="entry name" value="CheY-like"/>
    <property type="match status" value="1"/>
</dbReference>
<evidence type="ECO:0000313" key="8">
    <source>
        <dbReference type="Proteomes" id="UP000469734"/>
    </source>
</evidence>
<dbReference type="PROSITE" id="PS50113">
    <property type="entry name" value="PAC"/>
    <property type="match status" value="1"/>
</dbReference>
<feature type="domain" description="PAC" evidence="4">
    <location>
        <begin position="213"/>
        <end position="265"/>
    </location>
</feature>
<dbReference type="SMART" id="SM00091">
    <property type="entry name" value="PAS"/>
    <property type="match status" value="1"/>
</dbReference>
<dbReference type="Pfam" id="PF00990">
    <property type="entry name" value="GGDEF"/>
    <property type="match status" value="1"/>
</dbReference>
<dbReference type="PROSITE" id="PS50883">
    <property type="entry name" value="EAL"/>
    <property type="match status" value="1"/>
</dbReference>
<dbReference type="GO" id="GO:0000160">
    <property type="term" value="P:phosphorelay signal transduction system"/>
    <property type="evidence" value="ECO:0007669"/>
    <property type="project" value="InterPro"/>
</dbReference>
<feature type="domain" description="Response regulatory" evidence="2">
    <location>
        <begin position="4"/>
        <end position="122"/>
    </location>
</feature>
<dbReference type="SUPFAM" id="SSF55785">
    <property type="entry name" value="PYP-like sensor domain (PAS domain)"/>
    <property type="match status" value="1"/>
</dbReference>
<feature type="domain" description="EAL" evidence="5">
    <location>
        <begin position="439"/>
        <end position="694"/>
    </location>
</feature>
<dbReference type="Pfam" id="PF00563">
    <property type="entry name" value="EAL"/>
    <property type="match status" value="1"/>
</dbReference>
<dbReference type="EMBL" id="WWCR01000002">
    <property type="protein sequence ID" value="MYM71336.1"/>
    <property type="molecule type" value="Genomic_DNA"/>
</dbReference>
<dbReference type="InterPro" id="IPR000700">
    <property type="entry name" value="PAS-assoc_C"/>
</dbReference>
<dbReference type="InterPro" id="IPR001789">
    <property type="entry name" value="Sig_transdc_resp-reg_receiver"/>
</dbReference>
<gene>
    <name evidence="7" type="ORF">GTP56_03890</name>
</gene>
<dbReference type="PANTHER" id="PTHR44757:SF2">
    <property type="entry name" value="BIOFILM ARCHITECTURE MAINTENANCE PROTEIN MBAA"/>
    <property type="match status" value="1"/>
</dbReference>
<dbReference type="CDD" id="cd00130">
    <property type="entry name" value="PAS"/>
    <property type="match status" value="1"/>
</dbReference>
<sequence>MDMHILAVTSDPAERQQLERMRGSSPTDDAVMTLRFAGDLADICRAAALAPDLILVNPLLQDTPVSDVWHALSVACDRTPVVILAPDTGLPQAQQAVRLGAVTYIVTASTSRELLRRILQSVVVATRFSQAPATDYRRDGLVLESIADAVISTDEWGRVSYCNLAGRRLLGLEMAQLLGQPINELMRLQDPQSRTEMEHPALQTLASGAVVRIAPGSILIRPDGSELMIEDATAPIHDRGGRVCGVVMVFHDMTNARELQAQVDHLAWHDFLTGLPNRFAAQRHLNRILKEAEADRLPLAVMYLDLDKFKLVNDTLGHAAGDALLVSVAARLRGCFRVVDLISRQGGDEFVVLMAPGSDRADATQAAQRISAAVALPHQLDGEPIHIGCSIGIALYPGDGDSSDVLLRHADTALHAAKAAGRNVWRFFNQDLLSTAIERRHMENGLRQALGTAQFELFYQPKVQLSDGALCGCEALLRWQHPVWGWVDPARFIRSAEESGLIVPLGRWVLSQALSQARRWEREGRMPGAMAVNVSALEMRQGDFAGYIGDHLAESGLDPACLQLELTESALVRDVNGASALLQRLKSIGVSLAIDDFGTGYSSLSYLADLPIDLLKVDRSFVHGIDHAAPRRQTLLRAVLALADNLAIAAVAEGVETGREADFLTEAGCVQGQGYYYSRAVDARTFEQMFLAPPRD</sequence>
<comment type="caution">
    <text evidence="1">Lacks conserved residue(s) required for the propagation of feature annotation.</text>
</comment>
<feature type="domain" description="PAS" evidence="3">
    <location>
        <begin position="142"/>
        <end position="208"/>
    </location>
</feature>
<evidence type="ECO:0000259" key="4">
    <source>
        <dbReference type="PROSITE" id="PS50113"/>
    </source>
</evidence>
<dbReference type="InterPro" id="IPR000160">
    <property type="entry name" value="GGDEF_dom"/>
</dbReference>
<dbReference type="CDD" id="cd01949">
    <property type="entry name" value="GGDEF"/>
    <property type="match status" value="1"/>
</dbReference>
<dbReference type="SMART" id="SM00052">
    <property type="entry name" value="EAL"/>
    <property type="match status" value="1"/>
</dbReference>
<dbReference type="InterPro" id="IPR035919">
    <property type="entry name" value="EAL_sf"/>
</dbReference>
<dbReference type="CDD" id="cd01948">
    <property type="entry name" value="EAL"/>
    <property type="match status" value="1"/>
</dbReference>
<dbReference type="Gene3D" id="3.30.450.20">
    <property type="entry name" value="PAS domain"/>
    <property type="match status" value="1"/>
</dbReference>
<evidence type="ECO:0000256" key="1">
    <source>
        <dbReference type="PROSITE-ProRule" id="PRU00169"/>
    </source>
</evidence>
<dbReference type="PROSITE" id="PS50112">
    <property type="entry name" value="PAS"/>
    <property type="match status" value="1"/>
</dbReference>
<dbReference type="Gene3D" id="3.20.20.450">
    <property type="entry name" value="EAL domain"/>
    <property type="match status" value="1"/>
</dbReference>
<dbReference type="InterPro" id="IPR001633">
    <property type="entry name" value="EAL_dom"/>
</dbReference>
<dbReference type="SMART" id="SM00267">
    <property type="entry name" value="GGDEF"/>
    <property type="match status" value="1"/>
</dbReference>
<organism evidence="7 8">
    <name type="scientific">Duganella margarita</name>
    <dbReference type="NCBI Taxonomy" id="2692170"/>
    <lineage>
        <taxon>Bacteria</taxon>
        <taxon>Pseudomonadati</taxon>
        <taxon>Pseudomonadota</taxon>
        <taxon>Betaproteobacteria</taxon>
        <taxon>Burkholderiales</taxon>
        <taxon>Oxalobacteraceae</taxon>
        <taxon>Telluria group</taxon>
        <taxon>Duganella</taxon>
    </lineage>
</organism>
<dbReference type="InterPro" id="IPR000014">
    <property type="entry name" value="PAS"/>
</dbReference>
<evidence type="ECO:0000313" key="7">
    <source>
        <dbReference type="EMBL" id="MYM71336.1"/>
    </source>
</evidence>
<name>A0A7X4GX90_9BURK</name>
<dbReference type="Pfam" id="PF00989">
    <property type="entry name" value="PAS"/>
    <property type="match status" value="1"/>
</dbReference>
<dbReference type="GO" id="GO:0003824">
    <property type="term" value="F:catalytic activity"/>
    <property type="evidence" value="ECO:0007669"/>
    <property type="project" value="UniProtKB-ARBA"/>
</dbReference>
<dbReference type="RefSeq" id="WP_161049071.1">
    <property type="nucleotide sequence ID" value="NZ_WWCR01000002.1"/>
</dbReference>
<evidence type="ECO:0000259" key="3">
    <source>
        <dbReference type="PROSITE" id="PS50112"/>
    </source>
</evidence>
<dbReference type="InterPro" id="IPR011006">
    <property type="entry name" value="CheY-like_superfamily"/>
</dbReference>
<dbReference type="InterPro" id="IPR043128">
    <property type="entry name" value="Rev_trsase/Diguanyl_cyclase"/>
</dbReference>
<dbReference type="PROSITE" id="PS50887">
    <property type="entry name" value="GGDEF"/>
    <property type="match status" value="1"/>
</dbReference>
<proteinExistence type="predicted"/>
<dbReference type="PROSITE" id="PS50110">
    <property type="entry name" value="RESPONSE_REGULATORY"/>
    <property type="match status" value="1"/>
</dbReference>
<protein>
    <submittedName>
        <fullName evidence="7">EAL domain-containing protein</fullName>
    </submittedName>
</protein>
<evidence type="ECO:0000259" key="6">
    <source>
        <dbReference type="PROSITE" id="PS50887"/>
    </source>
</evidence>
<dbReference type="SUPFAM" id="SSF141868">
    <property type="entry name" value="EAL domain-like"/>
    <property type="match status" value="1"/>
</dbReference>
<feature type="domain" description="GGDEF" evidence="6">
    <location>
        <begin position="297"/>
        <end position="430"/>
    </location>
</feature>
<dbReference type="NCBIfam" id="TIGR00254">
    <property type="entry name" value="GGDEF"/>
    <property type="match status" value="1"/>
</dbReference>